<dbReference type="InterPro" id="IPR046848">
    <property type="entry name" value="E_motif"/>
</dbReference>
<evidence type="ECO:0000313" key="4">
    <source>
        <dbReference type="EMBL" id="KAK6912150.1"/>
    </source>
</evidence>
<reference evidence="4 5" key="1">
    <citation type="submission" date="2023-12" db="EMBL/GenBank/DDBJ databases">
        <title>A high-quality genome assembly for Dillenia turbinata (Dilleniales).</title>
        <authorList>
            <person name="Chanderbali A."/>
        </authorList>
    </citation>
    <scope>NUCLEOTIDE SEQUENCE [LARGE SCALE GENOMIC DNA]</scope>
    <source>
        <strain evidence="4">LSX21</strain>
        <tissue evidence="4">Leaf</tissue>
    </source>
</reference>
<proteinExistence type="inferred from homology"/>
<name>A0AAN8YTL5_9MAGN</name>
<dbReference type="Proteomes" id="UP001370490">
    <property type="component" value="Unassembled WGS sequence"/>
</dbReference>
<dbReference type="GO" id="GO:0003723">
    <property type="term" value="F:RNA binding"/>
    <property type="evidence" value="ECO:0007669"/>
    <property type="project" value="InterPro"/>
</dbReference>
<keyword evidence="2" id="KW-0677">Repeat</keyword>
<dbReference type="Gene3D" id="1.25.40.10">
    <property type="entry name" value="Tetratricopeptide repeat domain"/>
    <property type="match status" value="1"/>
</dbReference>
<gene>
    <name evidence="4" type="ORF">RJ641_024243</name>
</gene>
<dbReference type="FunFam" id="1.25.40.10:FF:000158">
    <property type="entry name" value="pentatricopeptide repeat-containing protein At2g33680"/>
    <property type="match status" value="1"/>
</dbReference>
<dbReference type="AlphaFoldDB" id="A0AAN8YTL5"/>
<dbReference type="GO" id="GO:0008270">
    <property type="term" value="F:zinc ion binding"/>
    <property type="evidence" value="ECO:0007669"/>
    <property type="project" value="InterPro"/>
</dbReference>
<dbReference type="InterPro" id="IPR011990">
    <property type="entry name" value="TPR-like_helical_dom_sf"/>
</dbReference>
<feature type="domain" description="DYW" evidence="3">
    <location>
        <begin position="199"/>
        <end position="264"/>
    </location>
</feature>
<dbReference type="Pfam" id="PF20431">
    <property type="entry name" value="E_motif"/>
    <property type="match status" value="1"/>
</dbReference>
<evidence type="ECO:0000256" key="2">
    <source>
        <dbReference type="ARBA" id="ARBA00022737"/>
    </source>
</evidence>
<dbReference type="InterPro" id="IPR032867">
    <property type="entry name" value="DYW_dom"/>
</dbReference>
<dbReference type="Pfam" id="PF01535">
    <property type="entry name" value="PPR"/>
    <property type="match status" value="2"/>
</dbReference>
<keyword evidence="5" id="KW-1185">Reference proteome</keyword>
<dbReference type="PANTHER" id="PTHR47926">
    <property type="entry name" value="PENTATRICOPEPTIDE REPEAT-CONTAINING PROTEIN"/>
    <property type="match status" value="1"/>
</dbReference>
<comment type="caution">
    <text evidence="4">The sequence shown here is derived from an EMBL/GenBank/DDBJ whole genome shotgun (WGS) entry which is preliminary data.</text>
</comment>
<evidence type="ECO:0000259" key="3">
    <source>
        <dbReference type="Pfam" id="PF14432"/>
    </source>
</evidence>
<dbReference type="GO" id="GO:0009451">
    <property type="term" value="P:RNA modification"/>
    <property type="evidence" value="ECO:0007669"/>
    <property type="project" value="InterPro"/>
</dbReference>
<evidence type="ECO:0000256" key="1">
    <source>
        <dbReference type="ARBA" id="ARBA00006643"/>
    </source>
</evidence>
<dbReference type="Pfam" id="PF14432">
    <property type="entry name" value="DYW_deaminase"/>
    <property type="match status" value="1"/>
</dbReference>
<protein>
    <submittedName>
        <fullName evidence="4">E motif</fullName>
    </submittedName>
</protein>
<evidence type="ECO:0000313" key="5">
    <source>
        <dbReference type="Proteomes" id="UP001370490"/>
    </source>
</evidence>
<sequence>MLTGYAQKGQGSLARELLLQMKESDEGQEIFASMKNDYFITANLKHYACMVDLLVRAGHLKEAYELIQKMPIQPDPTIWGALLNACWIHRQVELGELAAHHIFEMDTRGLGCYVLVLYADSGKWDEVARIIRIMRDRGLTVDPGCSWVEVKSKIHAFLIGDNFHPEIDEIKAVLEDFYEKMERMDFERPDSSYDDKIELSKAEIFCGHSERMAIAFGLISTAPGMPIWVTESLYRCERCHNTIKFISKVVRREISVRDTERFHLSRTEFVLVQMRVIGAGLDE</sequence>
<dbReference type="GO" id="GO:0099402">
    <property type="term" value="P:plant organ development"/>
    <property type="evidence" value="ECO:0007669"/>
    <property type="project" value="UniProtKB-ARBA"/>
</dbReference>
<dbReference type="EMBL" id="JBAMMX010000028">
    <property type="protein sequence ID" value="KAK6912150.1"/>
    <property type="molecule type" value="Genomic_DNA"/>
</dbReference>
<comment type="similarity">
    <text evidence="1">Belongs to the PPR family. PCMP-H subfamily.</text>
</comment>
<organism evidence="4 5">
    <name type="scientific">Dillenia turbinata</name>
    <dbReference type="NCBI Taxonomy" id="194707"/>
    <lineage>
        <taxon>Eukaryota</taxon>
        <taxon>Viridiplantae</taxon>
        <taxon>Streptophyta</taxon>
        <taxon>Embryophyta</taxon>
        <taxon>Tracheophyta</taxon>
        <taxon>Spermatophyta</taxon>
        <taxon>Magnoliopsida</taxon>
        <taxon>eudicotyledons</taxon>
        <taxon>Gunneridae</taxon>
        <taxon>Pentapetalae</taxon>
        <taxon>Dilleniales</taxon>
        <taxon>Dilleniaceae</taxon>
        <taxon>Dillenia</taxon>
    </lineage>
</organism>
<dbReference type="InterPro" id="IPR002885">
    <property type="entry name" value="PPR_rpt"/>
</dbReference>
<accession>A0AAN8YTL5</accession>
<dbReference type="InterPro" id="IPR046960">
    <property type="entry name" value="PPR_At4g14850-like_plant"/>
</dbReference>